<dbReference type="Pfam" id="PF11575">
    <property type="entry name" value="FhuF_C"/>
    <property type="match status" value="1"/>
</dbReference>
<evidence type="ECO:0000313" key="3">
    <source>
        <dbReference type="Proteomes" id="UP001597417"/>
    </source>
</evidence>
<reference evidence="3" key="1">
    <citation type="journal article" date="2019" name="Int. J. Syst. Evol. Microbiol.">
        <title>The Global Catalogue of Microorganisms (GCM) 10K type strain sequencing project: providing services to taxonomists for standard genome sequencing and annotation.</title>
        <authorList>
            <consortium name="The Broad Institute Genomics Platform"/>
            <consortium name="The Broad Institute Genome Sequencing Center for Infectious Disease"/>
            <person name="Wu L."/>
            <person name="Ma J."/>
        </authorList>
    </citation>
    <scope>NUCLEOTIDE SEQUENCE [LARGE SCALE GENOMIC DNA]</scope>
    <source>
        <strain evidence="3">CGMCC 4.7645</strain>
    </source>
</reference>
<gene>
    <name evidence="2" type="ORF">ACFSXZ_28260</name>
</gene>
<protein>
    <submittedName>
        <fullName evidence="2">(2Fe-2S)-binding protein</fullName>
    </submittedName>
</protein>
<dbReference type="EMBL" id="JBHUKR010000017">
    <property type="protein sequence ID" value="MFD2420231.1"/>
    <property type="molecule type" value="Genomic_DNA"/>
</dbReference>
<sequence length="243" mass="25722">MNTVPGLAALGPYFAVEHHPAGAVIPPSWRTFEDLATDPDVLRERVGTVRHGLAAIGGLPEETIETRVAASVAHLGVTARLISPALAVAAESGLVLDLAPGETWWQPVSGGPIPVSIHSPQFARSVSDIEKLAARLAENVFDGPIRALGEAFARLSVSRQILWGNVASALHGAATVLDRERPEWTDRTRALTASLRHRAPLAGTGEVDTQGRFRRRSCCLIYRAAPGGSGPVCGDCVLAGNRR</sequence>
<name>A0ABW5G5H9_9PSEU</name>
<proteinExistence type="predicted"/>
<organism evidence="2 3">
    <name type="scientific">Amycolatopsis pigmentata</name>
    <dbReference type="NCBI Taxonomy" id="450801"/>
    <lineage>
        <taxon>Bacteria</taxon>
        <taxon>Bacillati</taxon>
        <taxon>Actinomycetota</taxon>
        <taxon>Actinomycetes</taxon>
        <taxon>Pseudonocardiales</taxon>
        <taxon>Pseudonocardiaceae</taxon>
        <taxon>Amycolatopsis</taxon>
    </lineage>
</organism>
<comment type="caution">
    <text evidence="2">The sequence shown here is derived from an EMBL/GenBank/DDBJ whole genome shotgun (WGS) entry which is preliminary data.</text>
</comment>
<keyword evidence="3" id="KW-1185">Reference proteome</keyword>
<feature type="domain" description="Ferric siderophore reductase C-terminal" evidence="1">
    <location>
        <begin position="215"/>
        <end position="238"/>
    </location>
</feature>
<evidence type="ECO:0000259" key="1">
    <source>
        <dbReference type="Pfam" id="PF11575"/>
    </source>
</evidence>
<evidence type="ECO:0000313" key="2">
    <source>
        <dbReference type="EMBL" id="MFD2420231.1"/>
    </source>
</evidence>
<accession>A0ABW5G5H9</accession>
<dbReference type="Proteomes" id="UP001597417">
    <property type="component" value="Unassembled WGS sequence"/>
</dbReference>
<dbReference type="RefSeq" id="WP_378268255.1">
    <property type="nucleotide sequence ID" value="NZ_JBHUKR010000017.1"/>
</dbReference>
<dbReference type="InterPro" id="IPR024726">
    <property type="entry name" value="FhuF_C"/>
</dbReference>